<keyword evidence="4" id="KW-1185">Reference proteome</keyword>
<sequence length="443" mass="50029">MDEYSDQETPKTPFWIQKSTNVRRVDKIRRGAFSLVFNSGVLIIFLLILALFSILFIIPSFISFTSNFFNMKPNLVKKSWDSLNLVLVLVALAFGFLSRNINNDQTPTPTPTPRSDVKSPVKWAPHEWYDFPEQPIVGLRRHRSTSSYPDLRELAPSYRFSDDTHLRYDRYYFRQEQDLGVKEDVFLDTVVENKEDTFVAPPQPPVVEEELVAPPPQPPAPVRTYHSVARNEVEKVGIMEKNEEIKLPENDIKLPENQDSGHRERAVRKKGKGERRRARSSEPRKMVVENDDLAPEPSSPVAAAVEVSPEIQEFEQKMSFFNGIDDSSSGGESPMSRIPPPPPMPPFKMPDWKFPVEGDYVRVQSTLSSECGSPDRDGSPLSAMASPGPAFCPSPDVDTKADTFIARFRAGLKLEKINSFNQNQSSRMSNLGPGPGPSRSYRL</sequence>
<gene>
    <name evidence="3" type="ORF">CTI12_AA341270</name>
</gene>
<accession>A0A2U1MRS4</accession>
<feature type="transmembrane region" description="Helical" evidence="2">
    <location>
        <begin position="82"/>
        <end position="98"/>
    </location>
</feature>
<feature type="compositionally biased region" description="Pro residues" evidence="1">
    <location>
        <begin position="337"/>
        <end position="348"/>
    </location>
</feature>
<reference evidence="3 4" key="1">
    <citation type="journal article" date="2018" name="Mol. Plant">
        <title>The genome of Artemisia annua provides insight into the evolution of Asteraceae family and artemisinin biosynthesis.</title>
        <authorList>
            <person name="Shen Q."/>
            <person name="Zhang L."/>
            <person name="Liao Z."/>
            <person name="Wang S."/>
            <person name="Yan T."/>
            <person name="Shi P."/>
            <person name="Liu M."/>
            <person name="Fu X."/>
            <person name="Pan Q."/>
            <person name="Wang Y."/>
            <person name="Lv Z."/>
            <person name="Lu X."/>
            <person name="Zhang F."/>
            <person name="Jiang W."/>
            <person name="Ma Y."/>
            <person name="Chen M."/>
            <person name="Hao X."/>
            <person name="Li L."/>
            <person name="Tang Y."/>
            <person name="Lv G."/>
            <person name="Zhou Y."/>
            <person name="Sun X."/>
            <person name="Brodelius P.E."/>
            <person name="Rose J.K.C."/>
            <person name="Tang K."/>
        </authorList>
    </citation>
    <scope>NUCLEOTIDE SEQUENCE [LARGE SCALE GENOMIC DNA]</scope>
    <source>
        <strain evidence="4">cv. Huhao1</strain>
        <tissue evidence="3">Leaf</tissue>
    </source>
</reference>
<feature type="transmembrane region" description="Helical" evidence="2">
    <location>
        <begin position="33"/>
        <end position="62"/>
    </location>
</feature>
<keyword evidence="2" id="KW-0812">Transmembrane</keyword>
<dbReference type="InterPro" id="IPR008480">
    <property type="entry name" value="DUF761_pln"/>
</dbReference>
<dbReference type="Pfam" id="PF05553">
    <property type="entry name" value="DUF761"/>
    <property type="match status" value="1"/>
</dbReference>
<evidence type="ECO:0000256" key="2">
    <source>
        <dbReference type="SAM" id="Phobius"/>
    </source>
</evidence>
<comment type="caution">
    <text evidence="3">The sequence shown here is derived from an EMBL/GenBank/DDBJ whole genome shotgun (WGS) entry which is preliminary data.</text>
</comment>
<evidence type="ECO:0000313" key="3">
    <source>
        <dbReference type="EMBL" id="PWA63963.1"/>
    </source>
</evidence>
<feature type="region of interest" description="Disordered" evidence="1">
    <location>
        <begin position="325"/>
        <end position="351"/>
    </location>
</feature>
<evidence type="ECO:0008006" key="5">
    <source>
        <dbReference type="Google" id="ProtNLM"/>
    </source>
</evidence>
<feature type="compositionally biased region" description="Basic and acidic residues" evidence="1">
    <location>
        <begin position="279"/>
        <end position="288"/>
    </location>
</feature>
<feature type="region of interest" description="Disordered" evidence="1">
    <location>
        <begin position="365"/>
        <end position="396"/>
    </location>
</feature>
<dbReference type="EMBL" id="PKPP01004520">
    <property type="protein sequence ID" value="PWA63963.1"/>
    <property type="molecule type" value="Genomic_DNA"/>
</dbReference>
<dbReference type="AlphaFoldDB" id="A0A2U1MRS4"/>
<keyword evidence="2" id="KW-0472">Membrane</keyword>
<evidence type="ECO:0000313" key="4">
    <source>
        <dbReference type="Proteomes" id="UP000245207"/>
    </source>
</evidence>
<feature type="compositionally biased region" description="Polar residues" evidence="1">
    <location>
        <begin position="420"/>
        <end position="429"/>
    </location>
</feature>
<feature type="region of interest" description="Disordered" evidence="1">
    <location>
        <begin position="420"/>
        <end position="443"/>
    </location>
</feature>
<dbReference type="STRING" id="35608.A0A2U1MRS4"/>
<proteinExistence type="predicted"/>
<organism evidence="3 4">
    <name type="scientific">Artemisia annua</name>
    <name type="common">Sweet wormwood</name>
    <dbReference type="NCBI Taxonomy" id="35608"/>
    <lineage>
        <taxon>Eukaryota</taxon>
        <taxon>Viridiplantae</taxon>
        <taxon>Streptophyta</taxon>
        <taxon>Embryophyta</taxon>
        <taxon>Tracheophyta</taxon>
        <taxon>Spermatophyta</taxon>
        <taxon>Magnoliopsida</taxon>
        <taxon>eudicotyledons</taxon>
        <taxon>Gunneridae</taxon>
        <taxon>Pentapetalae</taxon>
        <taxon>asterids</taxon>
        <taxon>campanulids</taxon>
        <taxon>Asterales</taxon>
        <taxon>Asteraceae</taxon>
        <taxon>Asteroideae</taxon>
        <taxon>Anthemideae</taxon>
        <taxon>Artemisiinae</taxon>
        <taxon>Artemisia</taxon>
    </lineage>
</organism>
<evidence type="ECO:0000256" key="1">
    <source>
        <dbReference type="SAM" id="MobiDB-lite"/>
    </source>
</evidence>
<dbReference type="OrthoDB" id="787201at2759"/>
<feature type="compositionally biased region" description="Basic residues" evidence="1">
    <location>
        <begin position="265"/>
        <end position="278"/>
    </location>
</feature>
<name>A0A2U1MRS4_ARTAN</name>
<feature type="compositionally biased region" description="Basic and acidic residues" evidence="1">
    <location>
        <begin position="247"/>
        <end position="264"/>
    </location>
</feature>
<protein>
    <recommendedName>
        <fullName evidence="5">Hydroxyproline-rich glycoprotein family protein</fullName>
    </recommendedName>
</protein>
<dbReference type="PANTHER" id="PTHR33098:SF36">
    <property type="entry name" value="HYDROXYPROLINE-RICH GLYCOPROTEIN FAMILY PROTEIN"/>
    <property type="match status" value="1"/>
</dbReference>
<dbReference type="PANTHER" id="PTHR33098">
    <property type="entry name" value="COTTON FIBER (DUF761)"/>
    <property type="match status" value="1"/>
</dbReference>
<feature type="region of interest" description="Disordered" evidence="1">
    <location>
        <begin position="247"/>
        <end position="299"/>
    </location>
</feature>
<keyword evidence="2" id="KW-1133">Transmembrane helix</keyword>
<dbReference type="Proteomes" id="UP000245207">
    <property type="component" value="Unassembled WGS sequence"/>
</dbReference>